<keyword evidence="3" id="KW-1185">Reference proteome</keyword>
<name>A0A1U7PKA0_9BACI</name>
<keyword evidence="1" id="KW-0472">Membrane</keyword>
<dbReference type="RefSeq" id="WP_076756871.1">
    <property type="nucleotide sequence ID" value="NZ_FTPL01000001.1"/>
</dbReference>
<protein>
    <submittedName>
        <fullName evidence="2">Uncharacterized protein</fullName>
    </submittedName>
</protein>
<sequence length="226" mass="24367">MINLSLLFFIVILILLAAPLRKRIPAPDGRLINRLFLAYMAVLIIGGISAFAFAGSKAAFPYIGEGSDEPPYIYETVVDEGRPEAVPEEKIAFEKTFPYRGNELTLRNPSGRGWDSMASIVVRRGTPGELTVTAYRAQLLMDGYDLSAATAPKPPVLDQNAGELALGDYQSVDISRIDASFLTVPLLAGGSSGSWSSWESPVYLLTVPDGVSVSAEGPIELTEIKE</sequence>
<proteinExistence type="predicted"/>
<dbReference type="STRING" id="550447.SAMN05428946_0607"/>
<keyword evidence="1" id="KW-0812">Transmembrane</keyword>
<feature type="transmembrane region" description="Helical" evidence="1">
    <location>
        <begin position="35"/>
        <end position="54"/>
    </location>
</feature>
<reference evidence="3" key="1">
    <citation type="submission" date="2017-01" db="EMBL/GenBank/DDBJ databases">
        <authorList>
            <person name="Varghese N."/>
            <person name="Submissions S."/>
        </authorList>
    </citation>
    <scope>NUCLEOTIDE SEQUENCE [LARGE SCALE GENOMIC DNA]</scope>
    <source>
        <strain evidence="3">MNA4</strain>
    </source>
</reference>
<keyword evidence="1" id="KW-1133">Transmembrane helix</keyword>
<evidence type="ECO:0000256" key="1">
    <source>
        <dbReference type="SAM" id="Phobius"/>
    </source>
</evidence>
<organism evidence="2 3">
    <name type="scientific">Edaphobacillus lindanitolerans</name>
    <dbReference type="NCBI Taxonomy" id="550447"/>
    <lineage>
        <taxon>Bacteria</taxon>
        <taxon>Bacillati</taxon>
        <taxon>Bacillota</taxon>
        <taxon>Bacilli</taxon>
        <taxon>Bacillales</taxon>
        <taxon>Bacillaceae</taxon>
        <taxon>Edaphobacillus</taxon>
    </lineage>
</organism>
<accession>A0A1U7PKA0</accession>
<dbReference type="EMBL" id="FTPL01000001">
    <property type="protein sequence ID" value="SIT70437.1"/>
    <property type="molecule type" value="Genomic_DNA"/>
</dbReference>
<gene>
    <name evidence="2" type="ORF">SAMN05428946_0607</name>
</gene>
<dbReference type="AlphaFoldDB" id="A0A1U7PKA0"/>
<evidence type="ECO:0000313" key="2">
    <source>
        <dbReference type="EMBL" id="SIT70437.1"/>
    </source>
</evidence>
<evidence type="ECO:0000313" key="3">
    <source>
        <dbReference type="Proteomes" id="UP000187550"/>
    </source>
</evidence>
<dbReference type="Proteomes" id="UP000187550">
    <property type="component" value="Unassembled WGS sequence"/>
</dbReference>
<dbReference type="OrthoDB" id="2450819at2"/>